<evidence type="ECO:0000313" key="2">
    <source>
        <dbReference type="EMBL" id="KAJ2927423.1"/>
    </source>
</evidence>
<dbReference type="AlphaFoldDB" id="A0A9W8JAY4"/>
<accession>A0A9W8JAY4</accession>
<organism evidence="2 3">
    <name type="scientific">Candolleomyces eurysporus</name>
    <dbReference type="NCBI Taxonomy" id="2828524"/>
    <lineage>
        <taxon>Eukaryota</taxon>
        <taxon>Fungi</taxon>
        <taxon>Dikarya</taxon>
        <taxon>Basidiomycota</taxon>
        <taxon>Agaricomycotina</taxon>
        <taxon>Agaricomycetes</taxon>
        <taxon>Agaricomycetidae</taxon>
        <taxon>Agaricales</taxon>
        <taxon>Agaricineae</taxon>
        <taxon>Psathyrellaceae</taxon>
        <taxon>Candolleomyces</taxon>
    </lineage>
</organism>
<evidence type="ECO:0000256" key="1">
    <source>
        <dbReference type="SAM" id="MobiDB-lite"/>
    </source>
</evidence>
<dbReference type="Proteomes" id="UP001140091">
    <property type="component" value="Unassembled WGS sequence"/>
</dbReference>
<protein>
    <submittedName>
        <fullName evidence="2">Uncharacterized protein</fullName>
    </submittedName>
</protein>
<proteinExistence type="predicted"/>
<name>A0A9W8JAY4_9AGAR</name>
<feature type="non-terminal residue" evidence="2">
    <location>
        <position position="168"/>
    </location>
</feature>
<sequence length="168" mass="18376">MTSETVMRQRHLPAFNKSAGDESPASILASATSYSLGRDLLTGDTGAVANPAGLAASAHAGGNTWRDGSKIITEPEAPTIHCVHLTELHYFTHLHEFIVCHASRASVDFAVYRIIGQVACLEIAEMRLFLDSRFRELVKIIHFRRTILGTSTQHCRYPSECDALGAKP</sequence>
<reference evidence="2" key="1">
    <citation type="submission" date="2022-06" db="EMBL/GenBank/DDBJ databases">
        <title>Genome Sequence of Candolleomyces eurysporus.</title>
        <authorList>
            <person name="Buettner E."/>
        </authorList>
    </citation>
    <scope>NUCLEOTIDE SEQUENCE</scope>
    <source>
        <strain evidence="2">VTCC 930004</strain>
    </source>
</reference>
<feature type="region of interest" description="Disordered" evidence="1">
    <location>
        <begin position="1"/>
        <end position="22"/>
    </location>
</feature>
<comment type="caution">
    <text evidence="2">The sequence shown here is derived from an EMBL/GenBank/DDBJ whole genome shotgun (WGS) entry which is preliminary data.</text>
</comment>
<evidence type="ECO:0000313" key="3">
    <source>
        <dbReference type="Proteomes" id="UP001140091"/>
    </source>
</evidence>
<dbReference type="EMBL" id="JANBPK010000994">
    <property type="protein sequence ID" value="KAJ2927423.1"/>
    <property type="molecule type" value="Genomic_DNA"/>
</dbReference>
<dbReference type="OrthoDB" id="2963168at2759"/>
<keyword evidence="3" id="KW-1185">Reference proteome</keyword>
<gene>
    <name evidence="2" type="ORF">H1R20_g9673</name>
</gene>